<keyword evidence="3" id="KW-1185">Reference proteome</keyword>
<dbReference type="Proteomes" id="UP001500879">
    <property type="component" value="Unassembled WGS sequence"/>
</dbReference>
<reference evidence="2 3" key="1">
    <citation type="journal article" date="2019" name="Int. J. Syst. Evol. Microbiol.">
        <title>The Global Catalogue of Microorganisms (GCM) 10K type strain sequencing project: providing services to taxonomists for standard genome sequencing and annotation.</title>
        <authorList>
            <consortium name="The Broad Institute Genomics Platform"/>
            <consortium name="The Broad Institute Genome Sequencing Center for Infectious Disease"/>
            <person name="Wu L."/>
            <person name="Ma J."/>
        </authorList>
    </citation>
    <scope>NUCLEOTIDE SEQUENCE [LARGE SCALE GENOMIC DNA]</scope>
    <source>
        <strain evidence="2 3">JCM 4788</strain>
    </source>
</reference>
<evidence type="ECO:0000313" key="3">
    <source>
        <dbReference type="Proteomes" id="UP001500879"/>
    </source>
</evidence>
<organism evidence="2 3">
    <name type="scientific">Streptomyces luteireticuli</name>
    <dbReference type="NCBI Taxonomy" id="173858"/>
    <lineage>
        <taxon>Bacteria</taxon>
        <taxon>Bacillati</taxon>
        <taxon>Actinomycetota</taxon>
        <taxon>Actinomycetes</taxon>
        <taxon>Kitasatosporales</taxon>
        <taxon>Streptomycetaceae</taxon>
        <taxon>Streptomyces</taxon>
    </lineage>
</organism>
<feature type="transmembrane region" description="Helical" evidence="1">
    <location>
        <begin position="23"/>
        <end position="43"/>
    </location>
</feature>
<proteinExistence type="predicted"/>
<dbReference type="RefSeq" id="WP_344031526.1">
    <property type="nucleotide sequence ID" value="NZ_BAAABX010000068.1"/>
</dbReference>
<dbReference type="EMBL" id="BAAABX010000068">
    <property type="protein sequence ID" value="GAA0432140.1"/>
    <property type="molecule type" value="Genomic_DNA"/>
</dbReference>
<gene>
    <name evidence="2" type="ORF">GCM10010357_62160</name>
</gene>
<keyword evidence="1" id="KW-1133">Transmembrane helix</keyword>
<sequence length="101" mass="10335">MEVAVNAESVRGDNATEALADLLMGPGGAGGAVLLPGLIGVVVRRGIDVMRMARPPIHMASKGAGEWDIAVEGTDADEVTAFSAQEVGDLLTRLKAAYSAD</sequence>
<keyword evidence="1" id="KW-0812">Transmembrane</keyword>
<keyword evidence="1" id="KW-0472">Membrane</keyword>
<protein>
    <submittedName>
        <fullName evidence="2">Uncharacterized protein</fullName>
    </submittedName>
</protein>
<evidence type="ECO:0000256" key="1">
    <source>
        <dbReference type="SAM" id="Phobius"/>
    </source>
</evidence>
<comment type="caution">
    <text evidence="2">The sequence shown here is derived from an EMBL/GenBank/DDBJ whole genome shotgun (WGS) entry which is preliminary data.</text>
</comment>
<evidence type="ECO:0000313" key="2">
    <source>
        <dbReference type="EMBL" id="GAA0432140.1"/>
    </source>
</evidence>
<accession>A0ABN0Z4C0</accession>
<name>A0ABN0Z4C0_9ACTN</name>